<dbReference type="RefSeq" id="WP_172423971.1">
    <property type="nucleotide sequence ID" value="NZ_CP019718.1"/>
</dbReference>
<name>A0A6C0QZR3_9BACL</name>
<dbReference type="Proteomes" id="UP000464330">
    <property type="component" value="Plasmid unnamed1"/>
</dbReference>
<accession>A0A6C0QZR3</accession>
<evidence type="ECO:0000313" key="1">
    <source>
        <dbReference type="EMBL" id="QHZ54031.1"/>
    </source>
</evidence>
<proteinExistence type="predicted"/>
<evidence type="ECO:0000313" key="2">
    <source>
        <dbReference type="Proteomes" id="UP000464330"/>
    </source>
</evidence>
<sequence>MKNKKKSDLFMQSLYSIQNSLGQQLDEARERGTPDHIESLEKVNNVVQKLISETEVEHGTLN</sequence>
<protein>
    <submittedName>
        <fullName evidence="1">Uncharacterized protein</fullName>
    </submittedName>
</protein>
<gene>
    <name evidence="1" type="ORF">ERICV_05047</name>
</gene>
<reference evidence="1 2" key="1">
    <citation type="journal article" date="2020" name="Int. J. Med. Microbiol.">
        <title>Discovery of Paenibacillus larvae ERIC V: Phenotypic and genomic comparison to genotypes ERIC I-IV reveal different inventories of virulence factors which correlate with epidemiological prevalences of American Foulbrood.</title>
        <authorList>
            <person name="Beims H."/>
            <person name="Bunk B."/>
            <person name="Erler S."/>
            <person name="Mohr K.I."/>
            <person name="Sproer C."/>
            <person name="Pradella S."/>
            <person name="Gunther G."/>
            <person name="Rohde M."/>
            <person name="von der Ohe W."/>
            <person name="Steinert M."/>
        </authorList>
    </citation>
    <scope>NUCLEOTIDE SEQUENCE [LARGE SCALE GENOMIC DNA]</scope>
    <source>
        <strain evidence="1">Eric_V</strain>
        <plasmid evidence="1">unnamed1</plasmid>
    </source>
</reference>
<dbReference type="EMBL" id="CP019718">
    <property type="protein sequence ID" value="QHZ54031.1"/>
    <property type="molecule type" value="Genomic_DNA"/>
</dbReference>
<organism evidence="1 2">
    <name type="scientific">Paenibacillus larvae subsp. larvae</name>
    <dbReference type="NCBI Taxonomy" id="147375"/>
    <lineage>
        <taxon>Bacteria</taxon>
        <taxon>Bacillati</taxon>
        <taxon>Bacillota</taxon>
        <taxon>Bacilli</taxon>
        <taxon>Bacillales</taxon>
        <taxon>Paenibacillaceae</taxon>
        <taxon>Paenibacillus</taxon>
    </lineage>
</organism>
<keyword evidence="1" id="KW-0614">Plasmid</keyword>
<dbReference type="AlphaFoldDB" id="A0A6C0QZR3"/>
<geneLocation type="plasmid" evidence="1 2">
    <name>unnamed1</name>
</geneLocation>